<dbReference type="GO" id="GO:0046558">
    <property type="term" value="F:arabinan endo-1,5-alpha-L-arabinosidase activity"/>
    <property type="evidence" value="ECO:0007669"/>
    <property type="project" value="UniProtKB-EC"/>
</dbReference>
<feature type="chain" id="PRO_5042754845" description="Endo-alpha-(1-&gt;5)-L-arabinanase" evidence="9">
    <location>
        <begin position="44"/>
        <end position="334"/>
    </location>
</feature>
<dbReference type="CDD" id="cd18829">
    <property type="entry name" value="GH43_BsArb43A-like"/>
    <property type="match status" value="1"/>
</dbReference>
<accession>A0A7S9EKZ2</accession>
<dbReference type="Pfam" id="PF04616">
    <property type="entry name" value="Glyco_hydro_43"/>
    <property type="match status" value="1"/>
</dbReference>
<dbReference type="InterPro" id="IPR050727">
    <property type="entry name" value="GH43_arabinanases"/>
</dbReference>
<evidence type="ECO:0000256" key="6">
    <source>
        <dbReference type="PIRSR" id="PIRSR026534-1"/>
    </source>
</evidence>
<feature type="binding site" evidence="7">
    <location>
        <position position="55"/>
    </location>
    <ligand>
        <name>substrate</name>
    </ligand>
</feature>
<sequence>MFFESALKKGGLQMKNRFRRMIRFSCAAVTAGLLMMSSSPASAAFWGASNELLHDPTMAKEGNTWYAFGTGLEGERGLRVLKAGSGGVWTVQKSIFTSPLSWWGNYVPNYGLNQWAPDVQYFNGKYWLYYAVSSFGKNTSAIGLASSTSLSSGNWKDEGLVIRSTSANNYNAIDPELTIDKDGNPWLAFGSFWSGIKLTKLDKNTMKPTGSLYSIAARPNNGGALEAPAITYQNGYYYLMVSFDKCCSGVNSTYKIAYGRSKSITGPYLDKSGKSMSEGGGTILDSGNDRWKGPGGQDIVNGNILVRHAYDAENSGIPKMLINDIDWSSGWPSY</sequence>
<evidence type="ECO:0000256" key="7">
    <source>
        <dbReference type="PIRSR" id="PIRSR026534-2"/>
    </source>
</evidence>
<keyword evidence="4 5" id="KW-0326">Glycosidase</keyword>
<comment type="similarity">
    <text evidence="2 5">Belongs to the glycosyl hydrolase 43 family.</text>
</comment>
<evidence type="ECO:0000256" key="1">
    <source>
        <dbReference type="ARBA" id="ARBA00004834"/>
    </source>
</evidence>
<dbReference type="InterPro" id="IPR023296">
    <property type="entry name" value="Glyco_hydro_beta-prop_sf"/>
</dbReference>
<evidence type="ECO:0000256" key="3">
    <source>
        <dbReference type="ARBA" id="ARBA00022801"/>
    </source>
</evidence>
<dbReference type="AlphaFoldDB" id="A0A7S9EKZ2"/>
<dbReference type="SUPFAM" id="SSF75005">
    <property type="entry name" value="Arabinanase/levansucrase/invertase"/>
    <property type="match status" value="1"/>
</dbReference>
<dbReference type="GO" id="GO:0031222">
    <property type="term" value="P:arabinan catabolic process"/>
    <property type="evidence" value="ECO:0007669"/>
    <property type="project" value="UniProtKB-UniPathway"/>
</dbReference>
<reference evidence="10" key="2">
    <citation type="submission" date="2020-11" db="EMBL/GenBank/DDBJ databases">
        <title>Complete genome of Bacillus siamensis BZR 86.</title>
        <authorList>
            <person name="Asaturova A.M."/>
            <person name="Dubyaga V.M."/>
        </authorList>
    </citation>
    <scope>NUCLEOTIDE SEQUENCE</scope>
    <source>
        <strain evidence="10">BZR 86</strain>
    </source>
</reference>
<dbReference type="PANTHER" id="PTHR43301">
    <property type="entry name" value="ARABINAN ENDO-1,5-ALPHA-L-ARABINOSIDASE"/>
    <property type="match status" value="1"/>
</dbReference>
<evidence type="ECO:0000256" key="2">
    <source>
        <dbReference type="ARBA" id="ARBA00009865"/>
    </source>
</evidence>
<feature type="binding site" evidence="7">
    <location>
        <begin position="191"/>
        <end position="193"/>
    </location>
    <ligand>
        <name>substrate</name>
    </ligand>
</feature>
<dbReference type="UniPathway" id="UPA00667"/>
<comment type="catalytic activity">
    <reaction evidence="5">
        <text>Endohydrolysis of (1-&gt;5)-alpha-arabinofuranosidic linkages in (1-&gt;5)-arabinans.</text>
        <dbReference type="EC" id="3.2.1.99"/>
    </reaction>
</comment>
<dbReference type="Gene3D" id="2.115.10.20">
    <property type="entry name" value="Glycosyl hydrolase domain, family 43"/>
    <property type="match status" value="1"/>
</dbReference>
<dbReference type="InterPro" id="IPR016840">
    <property type="entry name" value="Glyco_hydro_43_endo_a_Ara-ase"/>
</dbReference>
<keyword evidence="3 5" id="KW-0378">Hydrolase</keyword>
<feature type="binding site" evidence="7">
    <location>
        <begin position="171"/>
        <end position="174"/>
    </location>
    <ligand>
        <name>substrate</name>
    </ligand>
</feature>
<feature type="active site" description="Proton acceptor" evidence="6">
    <location>
        <position position="55"/>
    </location>
</feature>
<feature type="signal peptide" evidence="9">
    <location>
        <begin position="1"/>
        <end position="43"/>
    </location>
</feature>
<evidence type="ECO:0000313" key="10">
    <source>
        <dbReference type="EMBL" id="QPG17954.1"/>
    </source>
</evidence>
<dbReference type="EMBL" id="CP064845">
    <property type="protein sequence ID" value="QPG22639.1"/>
    <property type="molecule type" value="Genomic_DNA"/>
</dbReference>
<gene>
    <name evidence="11" type="ORF">IXY24_05140</name>
    <name evidence="10" type="ORF">IXY25_18570</name>
</gene>
<organism evidence="10">
    <name type="scientific">Bacillus velezensis</name>
    <dbReference type="NCBI Taxonomy" id="492670"/>
    <lineage>
        <taxon>Bacteria</taxon>
        <taxon>Bacillati</taxon>
        <taxon>Bacillota</taxon>
        <taxon>Bacilli</taxon>
        <taxon>Bacillales</taxon>
        <taxon>Bacillaceae</taxon>
        <taxon>Bacillus</taxon>
        <taxon>Bacillus amyloliquefaciens group</taxon>
    </lineage>
</organism>
<feature type="site" description="Important for catalytic activity, responsible for pKa modulation of the active site Glu and correct orientation of both the proton donor and substrate" evidence="8">
    <location>
        <position position="174"/>
    </location>
</feature>
<proteinExistence type="inferred from homology"/>
<dbReference type="InterPro" id="IPR006710">
    <property type="entry name" value="Glyco_hydro_43"/>
</dbReference>
<dbReference type="EC" id="3.2.1.99" evidence="5"/>
<dbReference type="PANTHER" id="PTHR43301:SF3">
    <property type="entry name" value="ARABINAN ENDO-1,5-ALPHA-L-ARABINOSIDASE A-RELATED"/>
    <property type="match status" value="1"/>
</dbReference>
<protein>
    <recommendedName>
        <fullName evidence="5">Endo-alpha-(1-&gt;5)-L-arabinanase</fullName>
        <ecNumber evidence="5">3.2.1.99</ecNumber>
    </recommendedName>
</protein>
<feature type="binding site" evidence="7">
    <location>
        <position position="136"/>
    </location>
    <ligand>
        <name>substrate</name>
    </ligand>
</feature>
<evidence type="ECO:0000256" key="4">
    <source>
        <dbReference type="ARBA" id="ARBA00023295"/>
    </source>
</evidence>
<evidence type="ECO:0000256" key="9">
    <source>
        <dbReference type="SAM" id="SignalP"/>
    </source>
</evidence>
<evidence type="ECO:0000313" key="11">
    <source>
        <dbReference type="EMBL" id="QPG22639.1"/>
    </source>
</evidence>
<feature type="active site" description="Proton donor" evidence="6">
    <location>
        <position position="226"/>
    </location>
</feature>
<evidence type="ECO:0000256" key="8">
    <source>
        <dbReference type="PIRSR" id="PIRSR606710-2"/>
    </source>
</evidence>
<evidence type="ECO:0000256" key="5">
    <source>
        <dbReference type="PIRNR" id="PIRNR026534"/>
    </source>
</evidence>
<comment type="pathway">
    <text evidence="1 5">Glycan metabolism; L-arabinan degradation.</text>
</comment>
<keyword evidence="9" id="KW-0732">Signal</keyword>
<dbReference type="PIRSF" id="PIRSF026534">
    <property type="entry name" value="Endo_alpha-L-arabinosidase"/>
    <property type="match status" value="1"/>
</dbReference>
<reference evidence="11" key="1">
    <citation type="submission" date="2020-11" db="EMBL/GenBank/DDBJ databases">
        <title>Complete genome of Bacillus amyloliguefaciens BZR 277.</title>
        <authorList>
            <person name="Asaturova A."/>
            <person name="Dubyaga V.M."/>
        </authorList>
    </citation>
    <scope>NUCLEOTIDE SEQUENCE</scope>
    <source>
        <strain evidence="11">BZR 277</strain>
    </source>
</reference>
<name>A0A7S9EKZ2_BACVE</name>
<dbReference type="EMBL" id="CP064846">
    <property type="protein sequence ID" value="QPG17954.1"/>
    <property type="molecule type" value="Genomic_DNA"/>
</dbReference>